<gene>
    <name evidence="1" type="ORF">ISU02_11835</name>
</gene>
<dbReference type="PANTHER" id="PTHR42924">
    <property type="entry name" value="EXONUCLEASE"/>
    <property type="match status" value="1"/>
</dbReference>
<reference evidence="1 2" key="1">
    <citation type="submission" date="2020-11" db="EMBL/GenBank/DDBJ databases">
        <title>Fusibacter basophilias sp. nov.</title>
        <authorList>
            <person name="Qiu D."/>
        </authorList>
    </citation>
    <scope>NUCLEOTIDE SEQUENCE [LARGE SCALE GENOMIC DNA]</scope>
    <source>
        <strain evidence="1 2">Q10-2</strain>
    </source>
</reference>
<proteinExistence type="predicted"/>
<dbReference type="Gene3D" id="3.20.20.140">
    <property type="entry name" value="Metal-dependent hydrolases"/>
    <property type="match status" value="1"/>
</dbReference>
<dbReference type="Proteomes" id="UP000614200">
    <property type="component" value="Unassembled WGS sequence"/>
</dbReference>
<protein>
    <submittedName>
        <fullName evidence="1">CehA/McbA family metallohydrolase</fullName>
    </submittedName>
</protein>
<dbReference type="EMBL" id="JADKNH010000006">
    <property type="protein sequence ID" value="MBF4693820.1"/>
    <property type="molecule type" value="Genomic_DNA"/>
</dbReference>
<keyword evidence="2" id="KW-1185">Reference proteome</keyword>
<dbReference type="PANTHER" id="PTHR42924:SF3">
    <property type="entry name" value="POLYMERASE_HISTIDINOL PHOSPHATASE N-TERMINAL DOMAIN-CONTAINING PROTEIN"/>
    <property type="match status" value="1"/>
</dbReference>
<evidence type="ECO:0000313" key="2">
    <source>
        <dbReference type="Proteomes" id="UP000614200"/>
    </source>
</evidence>
<name>A0ABR9ZTL5_9FIRM</name>
<dbReference type="SUPFAM" id="SSF89550">
    <property type="entry name" value="PHP domain-like"/>
    <property type="match status" value="1"/>
</dbReference>
<dbReference type="InterPro" id="IPR016195">
    <property type="entry name" value="Pol/histidinol_Pase-like"/>
</dbReference>
<organism evidence="1 2">
    <name type="scientific">Fusibacter ferrireducens</name>
    <dbReference type="NCBI Taxonomy" id="2785058"/>
    <lineage>
        <taxon>Bacteria</taxon>
        <taxon>Bacillati</taxon>
        <taxon>Bacillota</taxon>
        <taxon>Clostridia</taxon>
        <taxon>Eubacteriales</taxon>
        <taxon>Eubacteriales Family XII. Incertae Sedis</taxon>
        <taxon>Fusibacter</taxon>
    </lineage>
</organism>
<dbReference type="RefSeq" id="WP_194702051.1">
    <property type="nucleotide sequence ID" value="NZ_JADKNH010000006.1"/>
</dbReference>
<dbReference type="NCBIfam" id="NF038032">
    <property type="entry name" value="CehA_McbA_metalo"/>
    <property type="match status" value="1"/>
</dbReference>
<accession>A0ABR9ZTL5</accession>
<evidence type="ECO:0000313" key="1">
    <source>
        <dbReference type="EMBL" id="MBF4693820.1"/>
    </source>
</evidence>
<sequence>MIKFEQPIKTLYTTQYVDIKAPGRSVTIHSTLVGSCHLYVRIYNPLGEFIGEIVHGHYAFPTAIQFGKEMATMNAMMHEPLEGEYKFEFIVLQAQEPETMCVCTVRIETDVIQAVLDESFYIEKVWFGPSRDLDPDKIVNPESRYYRGDLHGHTTFSDGKMTPHEAINVLEKSKLDFMALTEHNRMPFGHRQSQMLIMPSFELTLPNGHVNIWGVDTADVLSPLLETPENILLKGVKTYRETAIISVNHPFMKPWAYEEKENSILEMDTLEVICDPTYVDAPKANRQAVAFLDWIWEEGYTLFGVGGSDAHNYTWEYYENASTPSIYGDPSTYVFCDGLSIQNLKDGLRNGRCYVSRWVSLDLNIMTGLINPGDGYKGTLDQYEVSLKWHGDVDAPEKFEGRFIYNGRCIQKGILTREHATMSLEQPVSLELANSWIRFGIYDMNGDVVAYVNPVYSTERNKRSGSLGTLMEAFSEDDKGHTI</sequence>
<dbReference type="InterPro" id="IPR052018">
    <property type="entry name" value="PHP_domain"/>
</dbReference>
<comment type="caution">
    <text evidence="1">The sequence shown here is derived from an EMBL/GenBank/DDBJ whole genome shotgun (WGS) entry which is preliminary data.</text>
</comment>